<dbReference type="Proteomes" id="UP000243205">
    <property type="component" value="Unassembled WGS sequence"/>
</dbReference>
<name>A0A1G6ZMS7_9BACT</name>
<dbReference type="RefSeq" id="WP_092076515.1">
    <property type="nucleotide sequence ID" value="NZ_FNAQ01000003.1"/>
</dbReference>
<dbReference type="InterPro" id="IPR007813">
    <property type="entry name" value="PilN"/>
</dbReference>
<sequence>MSETPYRQINLYHPSLRPRRRSLVLRLARLLLPLVLVLALLALVVHGRQQRLMRQQLVAEQQLQQQLQDQLERLGLQLQQRQPDAALLRSLAGLRQQLHDRQPLLDLLVRFRQQHPPLAPVLEALARQPLPQLWLTRLQLGEGGQRLELEGVAATAAAVTEMVSLLTRQPELAGRHFNHLQLQRQDDGRYRFVLASQAGEEAP</sequence>
<evidence type="ECO:0000313" key="2">
    <source>
        <dbReference type="EMBL" id="SDE02846.1"/>
    </source>
</evidence>
<proteinExistence type="predicted"/>
<evidence type="ECO:0000313" key="3">
    <source>
        <dbReference type="Proteomes" id="UP000243205"/>
    </source>
</evidence>
<dbReference type="EMBL" id="FNAQ01000003">
    <property type="protein sequence ID" value="SDE02846.1"/>
    <property type="molecule type" value="Genomic_DNA"/>
</dbReference>
<dbReference type="STRING" id="57664.SAMN05661003_10317"/>
<keyword evidence="3" id="KW-1185">Reference proteome</keyword>
<dbReference type="Pfam" id="PF05137">
    <property type="entry name" value="PilN"/>
    <property type="match status" value="1"/>
</dbReference>
<dbReference type="AlphaFoldDB" id="A0A1G6ZMS7"/>
<keyword evidence="1" id="KW-0812">Transmembrane</keyword>
<feature type="transmembrane region" description="Helical" evidence="1">
    <location>
        <begin position="23"/>
        <end position="45"/>
    </location>
</feature>
<gene>
    <name evidence="2" type="ORF">SAMN05661003_10317</name>
</gene>
<reference evidence="3" key="1">
    <citation type="submission" date="2016-10" db="EMBL/GenBank/DDBJ databases">
        <authorList>
            <person name="Varghese N."/>
            <person name="Submissions S."/>
        </authorList>
    </citation>
    <scope>NUCLEOTIDE SEQUENCE [LARGE SCALE GENOMIC DNA]</scope>
    <source>
        <strain evidence="3">DSM 8987</strain>
    </source>
</reference>
<keyword evidence="1" id="KW-1133">Transmembrane helix</keyword>
<protein>
    <submittedName>
        <fullName evidence="2">Tfp pilus assembly protein PilN</fullName>
    </submittedName>
</protein>
<evidence type="ECO:0000256" key="1">
    <source>
        <dbReference type="SAM" id="Phobius"/>
    </source>
</evidence>
<keyword evidence="1" id="KW-0472">Membrane</keyword>
<organism evidence="2 3">
    <name type="scientific">Desulfuromonas thiophila</name>
    <dbReference type="NCBI Taxonomy" id="57664"/>
    <lineage>
        <taxon>Bacteria</taxon>
        <taxon>Pseudomonadati</taxon>
        <taxon>Thermodesulfobacteriota</taxon>
        <taxon>Desulfuromonadia</taxon>
        <taxon>Desulfuromonadales</taxon>
        <taxon>Desulfuromonadaceae</taxon>
        <taxon>Desulfuromonas</taxon>
    </lineage>
</organism>
<accession>A0A1G6ZMS7</accession>